<dbReference type="AlphaFoldDB" id="A0A382QKN7"/>
<evidence type="ECO:0000313" key="1">
    <source>
        <dbReference type="EMBL" id="SVC85537.1"/>
    </source>
</evidence>
<name>A0A382QKN7_9ZZZZ</name>
<protein>
    <submittedName>
        <fullName evidence="1">Uncharacterized protein</fullName>
    </submittedName>
</protein>
<sequence length="134" mass="14875">MNEKNFRILGIDFFRGSLEEAVIKANEGGLCVAPSGPGLAGDLTNCSSYSKALTQADLVLPDSGLMCLWTKFFSRRPVKRISGLAFLKAYLHSKDFPAGDSSFWIMPDEEQCATNRKWLKEELGLSVQDEAFYV</sequence>
<gene>
    <name evidence="1" type="ORF">METZ01_LOCUS338391</name>
</gene>
<feature type="non-terminal residue" evidence="1">
    <location>
        <position position="134"/>
    </location>
</feature>
<reference evidence="1" key="1">
    <citation type="submission" date="2018-05" db="EMBL/GenBank/DDBJ databases">
        <authorList>
            <person name="Lanie J.A."/>
            <person name="Ng W.-L."/>
            <person name="Kazmierczak K.M."/>
            <person name="Andrzejewski T.M."/>
            <person name="Davidsen T.M."/>
            <person name="Wayne K.J."/>
            <person name="Tettelin H."/>
            <person name="Glass J.I."/>
            <person name="Rusch D."/>
            <person name="Podicherti R."/>
            <person name="Tsui H.-C.T."/>
            <person name="Winkler M.E."/>
        </authorList>
    </citation>
    <scope>NUCLEOTIDE SEQUENCE</scope>
</reference>
<accession>A0A382QKN7</accession>
<proteinExistence type="predicted"/>
<dbReference type="EMBL" id="UINC01114901">
    <property type="protein sequence ID" value="SVC85537.1"/>
    <property type="molecule type" value="Genomic_DNA"/>
</dbReference>
<organism evidence="1">
    <name type="scientific">marine metagenome</name>
    <dbReference type="NCBI Taxonomy" id="408172"/>
    <lineage>
        <taxon>unclassified sequences</taxon>
        <taxon>metagenomes</taxon>
        <taxon>ecological metagenomes</taxon>
    </lineage>
</organism>